<dbReference type="Proteomes" id="UP000006310">
    <property type="component" value="Chromosome 9"/>
</dbReference>
<dbReference type="GeneID" id="34527801"/>
<gene>
    <name evidence="2" type="primary">KNAG0I02730</name>
    <name evidence="2" type="ordered locus">KNAG_0I02730</name>
</gene>
<dbReference type="PROSITE" id="PS00194">
    <property type="entry name" value="THIOREDOXIN_1"/>
    <property type="match status" value="1"/>
</dbReference>
<dbReference type="eggNOG" id="KOG0907">
    <property type="taxonomic scope" value="Eukaryota"/>
</dbReference>
<dbReference type="OMA" id="WCIPSVF"/>
<dbReference type="CDD" id="cd02947">
    <property type="entry name" value="TRX_family"/>
    <property type="match status" value="1"/>
</dbReference>
<dbReference type="HOGENOM" id="CLU_090389_14_5_1"/>
<dbReference type="InterPro" id="IPR017937">
    <property type="entry name" value="Thioredoxin_CS"/>
</dbReference>
<reference evidence="2 3" key="1">
    <citation type="journal article" date="2011" name="Proc. Natl. Acad. Sci. U.S.A.">
        <title>Evolutionary erosion of yeast sex chromosomes by mating-type switching accidents.</title>
        <authorList>
            <person name="Gordon J.L."/>
            <person name="Armisen D."/>
            <person name="Proux-Wera E."/>
            <person name="Oheigeartaigh S.S."/>
            <person name="Byrne K.P."/>
            <person name="Wolfe K.H."/>
        </authorList>
    </citation>
    <scope>NUCLEOTIDE SEQUENCE [LARGE SCALE GENOMIC DNA]</scope>
    <source>
        <strain evidence="3">ATCC MYA-139 / BCRC 22969 / CBS 8797 / CCRC 22969 / KCTC 17520 / NBRC 10181 / NCYC 3082</strain>
    </source>
</reference>
<dbReference type="RefSeq" id="XP_022466303.1">
    <property type="nucleotide sequence ID" value="XM_022609959.1"/>
</dbReference>
<evidence type="ECO:0000313" key="2">
    <source>
        <dbReference type="EMBL" id="CCK72058.1"/>
    </source>
</evidence>
<protein>
    <recommendedName>
        <fullName evidence="1">Thioredoxin domain-containing protein</fullName>
    </recommendedName>
</protein>
<dbReference type="STRING" id="1071383.J7RQJ8"/>
<dbReference type="InterPro" id="IPR036249">
    <property type="entry name" value="Thioredoxin-like_sf"/>
</dbReference>
<dbReference type="PANTHER" id="PTHR10438">
    <property type="entry name" value="THIOREDOXIN"/>
    <property type="match status" value="1"/>
</dbReference>
<name>J7RQJ8_HUIN7</name>
<dbReference type="Gene3D" id="3.40.30.10">
    <property type="entry name" value="Glutaredoxin"/>
    <property type="match status" value="1"/>
</dbReference>
<feature type="domain" description="Thioredoxin" evidence="1">
    <location>
        <begin position="15"/>
        <end position="132"/>
    </location>
</feature>
<sequence>MFVKTITRDTSRLFMSTGRRFQSTSSGYASVKKLTAMSELHSAIKSPKLSIIDFYATWCGPCKAMIPTVSKSIAENPEVTFYKVDVDESPDLAKFCEVTAMPTFVFAKAGDMLKKVVGANPHGLQEGIDSLK</sequence>
<dbReference type="SUPFAM" id="SSF52833">
    <property type="entry name" value="Thioredoxin-like"/>
    <property type="match status" value="1"/>
</dbReference>
<reference evidence="3" key="2">
    <citation type="submission" date="2012-08" db="EMBL/GenBank/DDBJ databases">
        <title>Genome sequence of Kazachstania naganishii.</title>
        <authorList>
            <person name="Gordon J.L."/>
            <person name="Armisen D."/>
            <person name="Proux-Wera E."/>
            <person name="OhEigeartaigh S.S."/>
            <person name="Byrne K.P."/>
            <person name="Wolfe K.H."/>
        </authorList>
    </citation>
    <scope>NUCLEOTIDE SEQUENCE [LARGE SCALE GENOMIC DNA]</scope>
    <source>
        <strain evidence="3">ATCC MYA-139 / BCRC 22969 / CBS 8797 / CCRC 22969 / KCTC 17520 / NBRC 10181 / NCYC 3082</strain>
    </source>
</reference>
<evidence type="ECO:0000259" key="1">
    <source>
        <dbReference type="PROSITE" id="PS51352"/>
    </source>
</evidence>
<keyword evidence="3" id="KW-1185">Reference proteome</keyword>
<dbReference type="InterPro" id="IPR013766">
    <property type="entry name" value="Thioredoxin_domain"/>
</dbReference>
<evidence type="ECO:0000313" key="3">
    <source>
        <dbReference type="Proteomes" id="UP000006310"/>
    </source>
</evidence>
<dbReference type="KEGG" id="kng:KNAG_0I02730"/>
<dbReference type="EMBL" id="HE978322">
    <property type="protein sequence ID" value="CCK72058.1"/>
    <property type="molecule type" value="Genomic_DNA"/>
</dbReference>
<dbReference type="AlphaFoldDB" id="J7RQJ8"/>
<organism evidence="2 3">
    <name type="scientific">Huiozyma naganishii (strain ATCC MYA-139 / BCRC 22969 / CBS 8797 / KCTC 17520 / NBRC 10181 / NCYC 3082 / Yp74L-3)</name>
    <name type="common">Yeast</name>
    <name type="synonym">Kazachstania naganishii</name>
    <dbReference type="NCBI Taxonomy" id="1071383"/>
    <lineage>
        <taxon>Eukaryota</taxon>
        <taxon>Fungi</taxon>
        <taxon>Dikarya</taxon>
        <taxon>Ascomycota</taxon>
        <taxon>Saccharomycotina</taxon>
        <taxon>Saccharomycetes</taxon>
        <taxon>Saccharomycetales</taxon>
        <taxon>Saccharomycetaceae</taxon>
        <taxon>Huiozyma</taxon>
    </lineage>
</organism>
<dbReference type="OrthoDB" id="10263751at2759"/>
<dbReference type="Pfam" id="PF00085">
    <property type="entry name" value="Thioredoxin"/>
    <property type="match status" value="1"/>
</dbReference>
<dbReference type="PRINTS" id="PR00421">
    <property type="entry name" value="THIOREDOXIN"/>
</dbReference>
<proteinExistence type="predicted"/>
<accession>J7RQJ8</accession>
<dbReference type="InterPro" id="IPR050620">
    <property type="entry name" value="Thioredoxin_H-type-like"/>
</dbReference>
<dbReference type="PROSITE" id="PS51352">
    <property type="entry name" value="THIOREDOXIN_2"/>
    <property type="match status" value="1"/>
</dbReference>
<dbReference type="PANTHER" id="PTHR10438:SF468">
    <property type="entry name" value="THIOREDOXIN-1-RELATED"/>
    <property type="match status" value="1"/>
</dbReference>